<dbReference type="InterPro" id="IPR001910">
    <property type="entry name" value="Inosine/uridine_hydrolase_dom"/>
</dbReference>
<reference evidence="4 5" key="1">
    <citation type="journal article" date="2023" name="IMA Fungus">
        <title>Comparative genomic study of the Penicillium genus elucidates a diverse pangenome and 15 lateral gene transfer events.</title>
        <authorList>
            <person name="Petersen C."/>
            <person name="Sorensen T."/>
            <person name="Nielsen M.R."/>
            <person name="Sondergaard T.E."/>
            <person name="Sorensen J.L."/>
            <person name="Fitzpatrick D.A."/>
            <person name="Frisvad J.C."/>
            <person name="Nielsen K.L."/>
        </authorList>
    </citation>
    <scope>NUCLEOTIDE SEQUENCE [LARGE SCALE GENOMIC DNA]</scope>
    <source>
        <strain evidence="4 5">IBT 29057</strain>
    </source>
</reference>
<dbReference type="Proteomes" id="UP001216150">
    <property type="component" value="Unassembled WGS sequence"/>
</dbReference>
<protein>
    <recommendedName>
        <fullName evidence="3">Inosine/uridine-preferring nucleoside hydrolase domain-containing protein</fullName>
    </recommendedName>
</protein>
<feature type="domain" description="Inosine/uridine-preferring nucleoside hydrolase" evidence="3">
    <location>
        <begin position="35"/>
        <end position="340"/>
    </location>
</feature>
<dbReference type="InterPro" id="IPR052775">
    <property type="entry name" value="IUN_hydrolase"/>
</dbReference>
<comment type="caution">
    <text evidence="4">The sequence shown here is derived from an EMBL/GenBank/DDBJ whole genome shotgun (WGS) entry which is preliminary data.</text>
</comment>
<evidence type="ECO:0000313" key="4">
    <source>
        <dbReference type="EMBL" id="KAJ5581066.1"/>
    </source>
</evidence>
<dbReference type="InterPro" id="IPR036452">
    <property type="entry name" value="Ribo_hydro-like"/>
</dbReference>
<accession>A0AAD6GRW6</accession>
<dbReference type="Gene3D" id="3.90.245.10">
    <property type="entry name" value="Ribonucleoside hydrolase-like"/>
    <property type="match status" value="1"/>
</dbReference>
<evidence type="ECO:0000259" key="3">
    <source>
        <dbReference type="Pfam" id="PF01156"/>
    </source>
</evidence>
<dbReference type="EMBL" id="JAQJAC010000006">
    <property type="protein sequence ID" value="KAJ5581066.1"/>
    <property type="molecule type" value="Genomic_DNA"/>
</dbReference>
<name>A0AAD6GRW6_9EURO</name>
<gene>
    <name evidence="4" type="ORF">N7450_007367</name>
</gene>
<sequence>MHWPTSLPLLCSTVLPLVTGSFALPKAHAKKHYAIMDNDWYTAGFVPYLVALDGDIDILGLASDTANSWQPQGALHAVATLEAGNLSCIPVYPGATWPLINTPERFQAWETIHGNDPTSGNPNRIVKEAFKEGFPKGKPNNSTSAANFMVEMVHKYPGQVSIYSAGALTNIALAVRMDPQFASLAKDLVIMGGYVDLNMLEATGSIMLADYQSDINLMIDPEASKIALTADFPEITIAGNVANQVFPTKEFVDEVASVKNPYSELFSKYYDLSFPFWDETAAALMVDPGLATNKTSVYLDVDTSYGSPNYGNIHVYQKALAPGGIRQVNYVFEVDADKLKKRIKHALQYPKTCADLK</sequence>
<comment type="similarity">
    <text evidence="1">Belongs to the IUNH family.</text>
</comment>
<feature type="signal peptide" evidence="2">
    <location>
        <begin position="1"/>
        <end position="29"/>
    </location>
</feature>
<dbReference type="PANTHER" id="PTHR46190">
    <property type="entry name" value="SI:CH211-201H21.5-RELATED"/>
    <property type="match status" value="1"/>
</dbReference>
<evidence type="ECO:0000256" key="1">
    <source>
        <dbReference type="ARBA" id="ARBA00009176"/>
    </source>
</evidence>
<organism evidence="4 5">
    <name type="scientific">Penicillium hetheringtonii</name>
    <dbReference type="NCBI Taxonomy" id="911720"/>
    <lineage>
        <taxon>Eukaryota</taxon>
        <taxon>Fungi</taxon>
        <taxon>Dikarya</taxon>
        <taxon>Ascomycota</taxon>
        <taxon>Pezizomycotina</taxon>
        <taxon>Eurotiomycetes</taxon>
        <taxon>Eurotiomycetidae</taxon>
        <taxon>Eurotiales</taxon>
        <taxon>Aspergillaceae</taxon>
        <taxon>Penicillium</taxon>
    </lineage>
</organism>
<dbReference type="SUPFAM" id="SSF53590">
    <property type="entry name" value="Nucleoside hydrolase"/>
    <property type="match status" value="1"/>
</dbReference>
<evidence type="ECO:0000256" key="2">
    <source>
        <dbReference type="SAM" id="SignalP"/>
    </source>
</evidence>
<dbReference type="Pfam" id="PF01156">
    <property type="entry name" value="IU_nuc_hydro"/>
    <property type="match status" value="1"/>
</dbReference>
<keyword evidence="2" id="KW-0732">Signal</keyword>
<feature type="chain" id="PRO_5042097025" description="Inosine/uridine-preferring nucleoside hydrolase domain-containing protein" evidence="2">
    <location>
        <begin position="30"/>
        <end position="357"/>
    </location>
</feature>
<dbReference type="PANTHER" id="PTHR46190:SF1">
    <property type="entry name" value="SI:CH211-201H21.5"/>
    <property type="match status" value="1"/>
</dbReference>
<proteinExistence type="inferred from homology"/>
<dbReference type="GO" id="GO:0016799">
    <property type="term" value="F:hydrolase activity, hydrolyzing N-glycosyl compounds"/>
    <property type="evidence" value="ECO:0007669"/>
    <property type="project" value="InterPro"/>
</dbReference>
<evidence type="ECO:0000313" key="5">
    <source>
        <dbReference type="Proteomes" id="UP001216150"/>
    </source>
</evidence>
<keyword evidence="5" id="KW-1185">Reference proteome</keyword>
<dbReference type="AlphaFoldDB" id="A0AAD6GRW6"/>